<feature type="domain" description="RNA polymerase sigma factor 70 region 4 type 2" evidence="6">
    <location>
        <begin position="115"/>
        <end position="167"/>
    </location>
</feature>
<keyword evidence="2" id="KW-0805">Transcription regulation</keyword>
<comment type="caution">
    <text evidence="7">The sequence shown here is derived from an EMBL/GenBank/DDBJ whole genome shotgun (WGS) entry which is preliminary data.</text>
</comment>
<evidence type="ECO:0000256" key="4">
    <source>
        <dbReference type="ARBA" id="ARBA00023163"/>
    </source>
</evidence>
<evidence type="ECO:0000256" key="3">
    <source>
        <dbReference type="ARBA" id="ARBA00023082"/>
    </source>
</evidence>
<dbReference type="InterPro" id="IPR014284">
    <property type="entry name" value="RNA_pol_sigma-70_dom"/>
</dbReference>
<keyword evidence="3" id="KW-0731">Sigma factor</keyword>
<dbReference type="AlphaFoldDB" id="A0A2G7TA27"/>
<dbReference type="CDD" id="cd06171">
    <property type="entry name" value="Sigma70_r4"/>
    <property type="match status" value="1"/>
</dbReference>
<organism evidence="7">
    <name type="scientific">Chryseobacterium sp. B5</name>
    <dbReference type="NCBI Taxonomy" id="2050562"/>
    <lineage>
        <taxon>Bacteria</taxon>
        <taxon>Pseudomonadati</taxon>
        <taxon>Bacteroidota</taxon>
        <taxon>Flavobacteriia</taxon>
        <taxon>Flavobacteriales</taxon>
        <taxon>Weeksellaceae</taxon>
        <taxon>Chryseobacterium group</taxon>
        <taxon>Chryseobacterium</taxon>
    </lineage>
</organism>
<dbReference type="Gene3D" id="1.10.10.10">
    <property type="entry name" value="Winged helix-like DNA-binding domain superfamily/Winged helix DNA-binding domain"/>
    <property type="match status" value="1"/>
</dbReference>
<protein>
    <submittedName>
        <fullName evidence="7">RNA polymerase subunit sigma</fullName>
    </submittedName>
</protein>
<gene>
    <name evidence="7" type="ORF">CTI11_05530</name>
</gene>
<dbReference type="InterPro" id="IPR013325">
    <property type="entry name" value="RNA_pol_sigma_r2"/>
</dbReference>
<dbReference type="InterPro" id="IPR013249">
    <property type="entry name" value="RNA_pol_sigma70_r4_t2"/>
</dbReference>
<dbReference type="NCBIfam" id="NF009180">
    <property type="entry name" value="PRK12528.1"/>
    <property type="match status" value="1"/>
</dbReference>
<dbReference type="NCBIfam" id="TIGR02937">
    <property type="entry name" value="sigma70-ECF"/>
    <property type="match status" value="1"/>
</dbReference>
<dbReference type="InterPro" id="IPR039425">
    <property type="entry name" value="RNA_pol_sigma-70-like"/>
</dbReference>
<reference evidence="7" key="1">
    <citation type="submission" date="2017-10" db="EMBL/GenBank/DDBJ databases">
        <title>Chryseobacterium sp. B5 is a hydrocarbonoclastic and plant growth promoting bacterium.</title>
        <authorList>
            <person name="Thijs S."/>
            <person name="Gkorezis P."/>
            <person name="Van Hamme J."/>
        </authorList>
    </citation>
    <scope>NUCLEOTIDE SEQUENCE</scope>
    <source>
        <strain evidence="7">B5</strain>
    </source>
</reference>
<dbReference type="EMBL" id="PEKC01000012">
    <property type="protein sequence ID" value="PII36756.1"/>
    <property type="molecule type" value="Genomic_DNA"/>
</dbReference>
<dbReference type="SUPFAM" id="SSF88659">
    <property type="entry name" value="Sigma3 and sigma4 domains of RNA polymerase sigma factors"/>
    <property type="match status" value="1"/>
</dbReference>
<dbReference type="GO" id="GO:0016987">
    <property type="term" value="F:sigma factor activity"/>
    <property type="evidence" value="ECO:0007669"/>
    <property type="project" value="UniProtKB-KW"/>
</dbReference>
<dbReference type="SUPFAM" id="SSF88946">
    <property type="entry name" value="Sigma2 domain of RNA polymerase sigma factors"/>
    <property type="match status" value="1"/>
</dbReference>
<sequence>MSAPHCATSHSDVEAIYRAHHPWLLGWLRRKLGGSDHASDLAHDTFVRLLSTQTARGDLQMREPRAYLTTVARNLLINHVQRQSLERAWLDTLAQMPEPMAPSPEERLLILQTLHQIDAMLDGLPPKVREAFLLSQLDGLTYAQAAERLGVTERTIKRFMAQAFAQCIVLVC</sequence>
<dbReference type="Pfam" id="PF04542">
    <property type="entry name" value="Sigma70_r2"/>
    <property type="match status" value="1"/>
</dbReference>
<comment type="similarity">
    <text evidence="1">Belongs to the sigma-70 factor family. ECF subfamily.</text>
</comment>
<dbReference type="GO" id="GO:0003677">
    <property type="term" value="F:DNA binding"/>
    <property type="evidence" value="ECO:0007669"/>
    <property type="project" value="InterPro"/>
</dbReference>
<name>A0A2G7TA27_9FLAO</name>
<keyword evidence="4" id="KW-0804">Transcription</keyword>
<dbReference type="Gene3D" id="1.10.1740.10">
    <property type="match status" value="1"/>
</dbReference>
<dbReference type="PANTHER" id="PTHR43133">
    <property type="entry name" value="RNA POLYMERASE ECF-TYPE SIGMA FACTO"/>
    <property type="match status" value="1"/>
</dbReference>
<accession>A0A2G7TA27</accession>
<evidence type="ECO:0000256" key="2">
    <source>
        <dbReference type="ARBA" id="ARBA00023015"/>
    </source>
</evidence>
<proteinExistence type="inferred from homology"/>
<dbReference type="Pfam" id="PF08281">
    <property type="entry name" value="Sigma70_r4_2"/>
    <property type="match status" value="1"/>
</dbReference>
<feature type="domain" description="RNA polymerase sigma-70 region 2" evidence="5">
    <location>
        <begin position="16"/>
        <end position="84"/>
    </location>
</feature>
<dbReference type="InterPro" id="IPR036388">
    <property type="entry name" value="WH-like_DNA-bd_sf"/>
</dbReference>
<evidence type="ECO:0000259" key="5">
    <source>
        <dbReference type="Pfam" id="PF04542"/>
    </source>
</evidence>
<dbReference type="InterPro" id="IPR007627">
    <property type="entry name" value="RNA_pol_sigma70_r2"/>
</dbReference>
<evidence type="ECO:0000313" key="7">
    <source>
        <dbReference type="EMBL" id="PII36756.1"/>
    </source>
</evidence>
<dbReference type="PANTHER" id="PTHR43133:SF63">
    <property type="entry name" value="RNA POLYMERASE SIGMA FACTOR FECI-RELATED"/>
    <property type="match status" value="1"/>
</dbReference>
<evidence type="ECO:0000259" key="6">
    <source>
        <dbReference type="Pfam" id="PF08281"/>
    </source>
</evidence>
<evidence type="ECO:0000256" key="1">
    <source>
        <dbReference type="ARBA" id="ARBA00010641"/>
    </source>
</evidence>
<dbReference type="InterPro" id="IPR013324">
    <property type="entry name" value="RNA_pol_sigma_r3/r4-like"/>
</dbReference>
<dbReference type="FunFam" id="1.10.10.10:FF:000427">
    <property type="entry name" value="RNA polymerase sigma factor"/>
    <property type="match status" value="1"/>
</dbReference>
<dbReference type="GO" id="GO:0006352">
    <property type="term" value="P:DNA-templated transcription initiation"/>
    <property type="evidence" value="ECO:0007669"/>
    <property type="project" value="InterPro"/>
</dbReference>